<sequence length="115" mass="12715">MPITSAPPSPTNAPSPPPQDPTLAPHATPLQDHPSTAHALLPHEQPTTTFESSMFLLTTLMETCATLSQKVTELEQDKHTQALEILQLKNMVKKLEKKKRLKSLGFKRLRRVGTA</sequence>
<organism evidence="2">
    <name type="scientific">Tanacetum cinerariifolium</name>
    <name type="common">Dalmatian daisy</name>
    <name type="synonym">Chrysanthemum cinerariifolium</name>
    <dbReference type="NCBI Taxonomy" id="118510"/>
    <lineage>
        <taxon>Eukaryota</taxon>
        <taxon>Viridiplantae</taxon>
        <taxon>Streptophyta</taxon>
        <taxon>Embryophyta</taxon>
        <taxon>Tracheophyta</taxon>
        <taxon>Spermatophyta</taxon>
        <taxon>Magnoliopsida</taxon>
        <taxon>eudicotyledons</taxon>
        <taxon>Gunneridae</taxon>
        <taxon>Pentapetalae</taxon>
        <taxon>asterids</taxon>
        <taxon>campanulids</taxon>
        <taxon>Asterales</taxon>
        <taxon>Asteraceae</taxon>
        <taxon>Asteroideae</taxon>
        <taxon>Anthemideae</taxon>
        <taxon>Anthemidinae</taxon>
        <taxon>Tanacetum</taxon>
    </lineage>
</organism>
<evidence type="ECO:0000256" key="1">
    <source>
        <dbReference type="SAM" id="MobiDB-lite"/>
    </source>
</evidence>
<dbReference type="AlphaFoldDB" id="A0A6L2KH86"/>
<name>A0A6L2KH86_TANCI</name>
<comment type="caution">
    <text evidence="2">The sequence shown here is derived from an EMBL/GenBank/DDBJ whole genome shotgun (WGS) entry which is preliminary data.</text>
</comment>
<dbReference type="EMBL" id="BKCJ010002257">
    <property type="protein sequence ID" value="GEU47335.1"/>
    <property type="molecule type" value="Genomic_DNA"/>
</dbReference>
<reference evidence="2" key="1">
    <citation type="journal article" date="2019" name="Sci. Rep.">
        <title>Draft genome of Tanacetum cinerariifolium, the natural source of mosquito coil.</title>
        <authorList>
            <person name="Yamashiro T."/>
            <person name="Shiraishi A."/>
            <person name="Satake H."/>
            <person name="Nakayama K."/>
        </authorList>
    </citation>
    <scope>NUCLEOTIDE SEQUENCE</scope>
</reference>
<gene>
    <name evidence="2" type="ORF">Tci_019313</name>
</gene>
<protein>
    <submittedName>
        <fullName evidence="2">Uncharacterized protein</fullName>
    </submittedName>
</protein>
<proteinExistence type="predicted"/>
<feature type="region of interest" description="Disordered" evidence="1">
    <location>
        <begin position="1"/>
        <end position="34"/>
    </location>
</feature>
<feature type="compositionally biased region" description="Pro residues" evidence="1">
    <location>
        <begin position="1"/>
        <end position="20"/>
    </location>
</feature>
<accession>A0A6L2KH86</accession>
<evidence type="ECO:0000313" key="2">
    <source>
        <dbReference type="EMBL" id="GEU47335.1"/>
    </source>
</evidence>